<dbReference type="EMBL" id="BGPR01000108">
    <property type="protein sequence ID" value="GBL95052.1"/>
    <property type="molecule type" value="Genomic_DNA"/>
</dbReference>
<protein>
    <submittedName>
        <fullName evidence="1">Uncharacterized protein</fullName>
    </submittedName>
</protein>
<accession>A0A4Y2BS53</accession>
<gene>
    <name evidence="1" type="ORF">AVEN_188802_1</name>
</gene>
<name>A0A4Y2BS53_ARAVE</name>
<sequence length="152" mass="16901">MGRVRTRFSSLYYEAKNKMGHIKPKGRDLNTYSILLVELRSQTQNAPFCVRIKESRGVNTPAGKLRPRWPSGKAPTSGPEGRKFLYDIRLVWGLLHAKSYVVAKRPSVGVAQKFGEGVPAQVSSSSSDRGWNLQGSALIIPRVASKRDFNLT</sequence>
<reference evidence="1 2" key="1">
    <citation type="journal article" date="2019" name="Sci. Rep.">
        <title>Orb-weaving spider Araneus ventricosus genome elucidates the spidroin gene catalogue.</title>
        <authorList>
            <person name="Kono N."/>
            <person name="Nakamura H."/>
            <person name="Ohtoshi R."/>
            <person name="Moran D.A.P."/>
            <person name="Shinohara A."/>
            <person name="Yoshida Y."/>
            <person name="Fujiwara M."/>
            <person name="Mori M."/>
            <person name="Tomita M."/>
            <person name="Arakawa K."/>
        </authorList>
    </citation>
    <scope>NUCLEOTIDE SEQUENCE [LARGE SCALE GENOMIC DNA]</scope>
</reference>
<keyword evidence="2" id="KW-1185">Reference proteome</keyword>
<evidence type="ECO:0000313" key="2">
    <source>
        <dbReference type="Proteomes" id="UP000499080"/>
    </source>
</evidence>
<evidence type="ECO:0000313" key="1">
    <source>
        <dbReference type="EMBL" id="GBL95052.1"/>
    </source>
</evidence>
<dbReference type="Proteomes" id="UP000499080">
    <property type="component" value="Unassembled WGS sequence"/>
</dbReference>
<organism evidence="1 2">
    <name type="scientific">Araneus ventricosus</name>
    <name type="common">Orbweaver spider</name>
    <name type="synonym">Epeira ventricosa</name>
    <dbReference type="NCBI Taxonomy" id="182803"/>
    <lineage>
        <taxon>Eukaryota</taxon>
        <taxon>Metazoa</taxon>
        <taxon>Ecdysozoa</taxon>
        <taxon>Arthropoda</taxon>
        <taxon>Chelicerata</taxon>
        <taxon>Arachnida</taxon>
        <taxon>Araneae</taxon>
        <taxon>Araneomorphae</taxon>
        <taxon>Entelegynae</taxon>
        <taxon>Araneoidea</taxon>
        <taxon>Araneidae</taxon>
        <taxon>Araneus</taxon>
    </lineage>
</organism>
<dbReference type="AlphaFoldDB" id="A0A4Y2BS53"/>
<proteinExistence type="predicted"/>
<comment type="caution">
    <text evidence="1">The sequence shown here is derived from an EMBL/GenBank/DDBJ whole genome shotgun (WGS) entry which is preliminary data.</text>
</comment>